<dbReference type="Proteomes" id="UP001180729">
    <property type="component" value="Unassembled WGS sequence"/>
</dbReference>
<dbReference type="SUPFAM" id="SSF53218">
    <property type="entry name" value="Molybdenum cofactor biosynthesis proteins"/>
    <property type="match status" value="1"/>
</dbReference>
<comment type="caution">
    <text evidence="2">The sequence shown here is derived from an EMBL/GenBank/DDBJ whole genome shotgun (WGS) entry which is preliminary data.</text>
</comment>
<dbReference type="InterPro" id="IPR036425">
    <property type="entry name" value="MoaB/Mog-like_dom_sf"/>
</dbReference>
<evidence type="ECO:0000313" key="2">
    <source>
        <dbReference type="EMBL" id="MDT0249257.1"/>
    </source>
</evidence>
<dbReference type="EMBL" id="JAMZMH010000010">
    <property type="protein sequence ID" value="MDT0249257.1"/>
    <property type="molecule type" value="Genomic_DNA"/>
</dbReference>
<gene>
    <name evidence="2" type="ORF">RMW62_09205</name>
</gene>
<evidence type="ECO:0000313" key="3">
    <source>
        <dbReference type="Proteomes" id="UP001180729"/>
    </source>
</evidence>
<dbReference type="AlphaFoldDB" id="A0AAE4G346"/>
<evidence type="ECO:0000259" key="1">
    <source>
        <dbReference type="SMART" id="SM00852"/>
    </source>
</evidence>
<organism evidence="2 3">
    <name type="scientific">Actinomyces oris</name>
    <dbReference type="NCBI Taxonomy" id="544580"/>
    <lineage>
        <taxon>Bacteria</taxon>
        <taxon>Bacillati</taxon>
        <taxon>Actinomycetota</taxon>
        <taxon>Actinomycetes</taxon>
        <taxon>Actinomycetales</taxon>
        <taxon>Actinomycetaceae</taxon>
        <taxon>Actinomyces</taxon>
    </lineage>
</organism>
<sequence>MPRRRGAIITIGDEVLNGSTLDTNSHWLCTQIAGRGALVTTVVTVHDDPAAIKDALAYCIRTEPDLIFTIGGLGPTIDDRTVESVARALELPLEINQTAIEYVQKRYCDLESQGIVDRDVSASARNARKKMALLPTGAVPIYNPVGAAPAVAIDVDDTMSVLCLPGVPTEVRAIVSEYASDILKRRLGSGFLRTMTIMTSTNDESVLAEASGVLTREFVDVYVKTRPIRQEDGKIGVTLTASGNNHAKIGVLLDTAFRRLTVLLEGYGVSIVRCRVDDAE</sequence>
<name>A0AAE4G346_9ACTO</name>
<dbReference type="InterPro" id="IPR050101">
    <property type="entry name" value="CinA"/>
</dbReference>
<dbReference type="Gene3D" id="3.40.980.10">
    <property type="entry name" value="MoaB/Mog-like domain"/>
    <property type="match status" value="1"/>
</dbReference>
<accession>A0AAE4G346</accession>
<dbReference type="PANTHER" id="PTHR13939">
    <property type="entry name" value="NICOTINAMIDE-NUCLEOTIDE AMIDOHYDROLASE PNCC"/>
    <property type="match status" value="1"/>
</dbReference>
<reference evidence="2" key="1">
    <citation type="submission" date="2022-06" db="EMBL/GenBank/DDBJ databases">
        <title>Draft Genome Sequences of Three Actinomyces oris Strains, Isolated from Healthy Human Feces.</title>
        <authorList>
            <person name="Ye Y."/>
            <person name="Liu C."/>
            <person name="Zhao J."/>
            <person name="Xu J."/>
            <person name="Huang H."/>
            <person name="Wang B."/>
            <person name="Wei J."/>
            <person name="Jing X."/>
        </authorList>
    </citation>
    <scope>NUCLEOTIDE SEQUENCE</scope>
    <source>
        <strain evidence="2">CNGBCC1803368</strain>
    </source>
</reference>
<dbReference type="SMART" id="SM00852">
    <property type="entry name" value="MoCF_biosynth"/>
    <property type="match status" value="1"/>
</dbReference>
<proteinExistence type="predicted"/>
<dbReference type="PANTHER" id="PTHR13939:SF0">
    <property type="entry name" value="NMN AMIDOHYDROLASE-LIKE PROTEIN YFAY"/>
    <property type="match status" value="1"/>
</dbReference>
<dbReference type="RefSeq" id="WP_311372994.1">
    <property type="nucleotide sequence ID" value="NZ_JAMZMH010000010.1"/>
</dbReference>
<protein>
    <submittedName>
        <fullName evidence="2">Competence/damage-inducible protein A</fullName>
    </submittedName>
</protein>
<feature type="domain" description="MoaB/Mog" evidence="1">
    <location>
        <begin position="7"/>
        <end position="185"/>
    </location>
</feature>
<dbReference type="CDD" id="cd00885">
    <property type="entry name" value="cinA"/>
    <property type="match status" value="1"/>
</dbReference>
<dbReference type="InterPro" id="IPR001453">
    <property type="entry name" value="MoaB/Mog_dom"/>
</dbReference>
<dbReference type="Pfam" id="PF00994">
    <property type="entry name" value="MoCF_biosynth"/>
    <property type="match status" value="1"/>
</dbReference>